<evidence type="ECO:0000259" key="11">
    <source>
        <dbReference type="Pfam" id="PF03015"/>
    </source>
</evidence>
<evidence type="ECO:0000256" key="9">
    <source>
        <dbReference type="ARBA" id="ARBA00052530"/>
    </source>
</evidence>
<sequence>MGQEIDGVKETTDDESKKLNEINNNFVETCKECDVNITRTTLQEFYSNECIFITGGTGFLGKILIEKLLRCCPDISRLYLLVRSKKNKNITDRIDELFHNRIFDRLREKMPEFSNKIIGIPGDCSLPGLGLSTEDTQRLIDEVTIVFHAAATVRFDEEIIEATAINIQSTYSINDLCQRMPKLKSFVHVSTAYANCFSPNIEEKFYDYSIKCQEFLDLVKLLSKDVMYKISPHLMTSWPNTYTFTKALAEDLIRTKSKDLPIGIFRPGIVISTAEEPIPGWIDNYYGPTGIVAAIVSGVMRALHCDSEKIANIVPVDLTVNALIASAWDIAAQVDRRNEKMLIYNFTSTVEAPIKWGKFGQNIIKYVDKYPTKSALWYSVCKLRKYKFMYCLRIFFLHWIPATLLDLIAVGSGQKPRFKKMYEKMHKFAYVISPFCTNEWVFTNNNVRNLWQRLNSQDKLMFKFSMGNFDWNQYLDDYVKGVRIYLLKDDIKTLEASKVKWRRLYWMDKLVQILLFAFGCWLLWNILSPIFK</sequence>
<dbReference type="EC" id="1.2.1.84" evidence="10"/>
<dbReference type="InterPro" id="IPR026055">
    <property type="entry name" value="FAR"/>
</dbReference>
<name>A0AAJ7DX51_9HYME</name>
<evidence type="ECO:0000256" key="8">
    <source>
        <dbReference type="ARBA" id="ARBA00023136"/>
    </source>
</evidence>
<dbReference type="GO" id="GO:0102965">
    <property type="term" value="F:alcohol-forming long-chain fatty acyl-CoA reductase activity"/>
    <property type="evidence" value="ECO:0007669"/>
    <property type="project" value="UniProtKB-EC"/>
</dbReference>
<comment type="subcellular location">
    <subcellularLocation>
        <location evidence="1">Membrane</location>
        <topology evidence="1">Multi-pass membrane protein</topology>
    </subcellularLocation>
</comment>
<dbReference type="CDD" id="cd09071">
    <property type="entry name" value="FAR_C"/>
    <property type="match status" value="1"/>
</dbReference>
<reference evidence="14" key="1">
    <citation type="submission" date="2025-08" db="UniProtKB">
        <authorList>
            <consortium name="RefSeq"/>
        </authorList>
    </citation>
    <scope>IDENTIFICATION</scope>
</reference>
<protein>
    <recommendedName>
        <fullName evidence="10">Fatty acyl-CoA reductase</fullName>
        <ecNumber evidence="10">1.2.1.84</ecNumber>
    </recommendedName>
</protein>
<feature type="transmembrane region" description="Helical" evidence="10">
    <location>
        <begin position="510"/>
        <end position="531"/>
    </location>
</feature>
<evidence type="ECO:0000256" key="4">
    <source>
        <dbReference type="ARBA" id="ARBA00022692"/>
    </source>
</evidence>
<evidence type="ECO:0000256" key="3">
    <source>
        <dbReference type="ARBA" id="ARBA00022516"/>
    </source>
</evidence>
<evidence type="ECO:0000313" key="13">
    <source>
        <dbReference type="Proteomes" id="UP000695007"/>
    </source>
</evidence>
<dbReference type="Proteomes" id="UP000695007">
    <property type="component" value="Unplaced"/>
</dbReference>
<dbReference type="CDD" id="cd05236">
    <property type="entry name" value="FAR-N_SDR_e"/>
    <property type="match status" value="1"/>
</dbReference>
<evidence type="ECO:0000256" key="5">
    <source>
        <dbReference type="ARBA" id="ARBA00022857"/>
    </source>
</evidence>
<keyword evidence="8 10" id="KW-0472">Membrane</keyword>
<comment type="similarity">
    <text evidence="2 10">Belongs to the fatty acyl-CoA reductase family.</text>
</comment>
<evidence type="ECO:0000256" key="10">
    <source>
        <dbReference type="RuleBase" id="RU363097"/>
    </source>
</evidence>
<dbReference type="GO" id="GO:0016020">
    <property type="term" value="C:membrane"/>
    <property type="evidence" value="ECO:0007669"/>
    <property type="project" value="UniProtKB-SubCell"/>
</dbReference>
<dbReference type="GO" id="GO:0035336">
    <property type="term" value="P:long-chain fatty-acyl-CoA metabolic process"/>
    <property type="evidence" value="ECO:0007669"/>
    <property type="project" value="TreeGrafter"/>
</dbReference>
<keyword evidence="5 10" id="KW-0521">NADP</keyword>
<dbReference type="InterPro" id="IPR036291">
    <property type="entry name" value="NAD(P)-bd_dom_sf"/>
</dbReference>
<evidence type="ECO:0000256" key="2">
    <source>
        <dbReference type="ARBA" id="ARBA00005928"/>
    </source>
</evidence>
<dbReference type="GO" id="GO:0005777">
    <property type="term" value="C:peroxisome"/>
    <property type="evidence" value="ECO:0007669"/>
    <property type="project" value="TreeGrafter"/>
</dbReference>
<dbReference type="Pfam" id="PF03015">
    <property type="entry name" value="Sterile"/>
    <property type="match status" value="1"/>
</dbReference>
<keyword evidence="3 10" id="KW-0444">Lipid biosynthesis</keyword>
<keyword evidence="7 10" id="KW-0443">Lipid metabolism</keyword>
<dbReference type="GeneID" id="105363582"/>
<accession>A0AAJ7DX51</accession>
<dbReference type="Pfam" id="PF07993">
    <property type="entry name" value="NAD_binding_4"/>
    <property type="match status" value="1"/>
</dbReference>
<proteinExistence type="inferred from homology"/>
<feature type="domain" description="Thioester reductase (TE)" evidence="12">
    <location>
        <begin position="53"/>
        <end position="322"/>
    </location>
</feature>
<dbReference type="Gene3D" id="3.40.50.720">
    <property type="entry name" value="NAD(P)-binding Rossmann-like Domain"/>
    <property type="match status" value="1"/>
</dbReference>
<evidence type="ECO:0000259" key="12">
    <source>
        <dbReference type="Pfam" id="PF07993"/>
    </source>
</evidence>
<keyword evidence="4 10" id="KW-0812">Transmembrane</keyword>
<dbReference type="AlphaFoldDB" id="A0AAJ7DX51"/>
<dbReference type="KEGG" id="csol:105363582"/>
<evidence type="ECO:0000256" key="1">
    <source>
        <dbReference type="ARBA" id="ARBA00004141"/>
    </source>
</evidence>
<evidence type="ECO:0000256" key="7">
    <source>
        <dbReference type="ARBA" id="ARBA00023098"/>
    </source>
</evidence>
<keyword evidence="6 10" id="KW-1133">Transmembrane helix</keyword>
<dbReference type="RefSeq" id="XP_011499621.1">
    <property type="nucleotide sequence ID" value="XM_011501319.1"/>
</dbReference>
<organism evidence="13 14">
    <name type="scientific">Ceratosolen solmsi marchali</name>
    <dbReference type="NCBI Taxonomy" id="326594"/>
    <lineage>
        <taxon>Eukaryota</taxon>
        <taxon>Metazoa</taxon>
        <taxon>Ecdysozoa</taxon>
        <taxon>Arthropoda</taxon>
        <taxon>Hexapoda</taxon>
        <taxon>Insecta</taxon>
        <taxon>Pterygota</taxon>
        <taxon>Neoptera</taxon>
        <taxon>Endopterygota</taxon>
        <taxon>Hymenoptera</taxon>
        <taxon>Apocrita</taxon>
        <taxon>Proctotrupomorpha</taxon>
        <taxon>Chalcidoidea</taxon>
        <taxon>Agaonidae</taxon>
        <taxon>Agaoninae</taxon>
        <taxon>Ceratosolen</taxon>
    </lineage>
</organism>
<keyword evidence="13" id="KW-1185">Reference proteome</keyword>
<dbReference type="PANTHER" id="PTHR11011:SF60">
    <property type="entry name" value="FATTY ACYL-COA REDUCTASE-RELATED"/>
    <property type="match status" value="1"/>
</dbReference>
<evidence type="ECO:0000313" key="14">
    <source>
        <dbReference type="RefSeq" id="XP_011499621.1"/>
    </source>
</evidence>
<dbReference type="InterPro" id="IPR013120">
    <property type="entry name" value="FAR_NAD-bd"/>
</dbReference>
<keyword evidence="10" id="KW-0560">Oxidoreductase</keyword>
<gene>
    <name evidence="14" type="primary">LOC105363582</name>
</gene>
<dbReference type="FunFam" id="3.40.50.720:FF:000143">
    <property type="entry name" value="Fatty acyl-CoA reductase"/>
    <property type="match status" value="1"/>
</dbReference>
<comment type="catalytic activity">
    <reaction evidence="9 10">
        <text>a long-chain fatty acyl-CoA + 2 NADPH + 2 H(+) = a long-chain primary fatty alcohol + 2 NADP(+) + CoA</text>
        <dbReference type="Rhea" id="RHEA:52716"/>
        <dbReference type="ChEBI" id="CHEBI:15378"/>
        <dbReference type="ChEBI" id="CHEBI:57287"/>
        <dbReference type="ChEBI" id="CHEBI:57783"/>
        <dbReference type="ChEBI" id="CHEBI:58349"/>
        <dbReference type="ChEBI" id="CHEBI:77396"/>
        <dbReference type="ChEBI" id="CHEBI:83139"/>
        <dbReference type="EC" id="1.2.1.84"/>
    </reaction>
</comment>
<feature type="transmembrane region" description="Helical" evidence="10">
    <location>
        <begin position="392"/>
        <end position="411"/>
    </location>
</feature>
<feature type="domain" description="Fatty acyl-CoA reductase C-terminal" evidence="11">
    <location>
        <begin position="397"/>
        <end position="489"/>
    </location>
</feature>
<dbReference type="GO" id="GO:0080019">
    <property type="term" value="F:alcohol-forming very long-chain fatty acyl-CoA reductase activity"/>
    <property type="evidence" value="ECO:0007669"/>
    <property type="project" value="InterPro"/>
</dbReference>
<evidence type="ECO:0000256" key="6">
    <source>
        <dbReference type="ARBA" id="ARBA00022989"/>
    </source>
</evidence>
<dbReference type="PANTHER" id="PTHR11011">
    <property type="entry name" value="MALE STERILITY PROTEIN 2-RELATED"/>
    <property type="match status" value="1"/>
</dbReference>
<comment type="function">
    <text evidence="10">Catalyzes the reduction of fatty acyl-CoA to fatty alcohols.</text>
</comment>
<dbReference type="InterPro" id="IPR033640">
    <property type="entry name" value="FAR_C"/>
</dbReference>
<dbReference type="SUPFAM" id="SSF51735">
    <property type="entry name" value="NAD(P)-binding Rossmann-fold domains"/>
    <property type="match status" value="1"/>
</dbReference>